<organism evidence="1 2">
    <name type="scientific">Chaenocephalus aceratus</name>
    <name type="common">Blackfin icefish</name>
    <name type="synonym">Chaenichthys aceratus</name>
    <dbReference type="NCBI Taxonomy" id="36190"/>
    <lineage>
        <taxon>Eukaryota</taxon>
        <taxon>Metazoa</taxon>
        <taxon>Chordata</taxon>
        <taxon>Craniata</taxon>
        <taxon>Vertebrata</taxon>
        <taxon>Euteleostomi</taxon>
        <taxon>Actinopterygii</taxon>
        <taxon>Neopterygii</taxon>
        <taxon>Teleostei</taxon>
        <taxon>Neoteleostei</taxon>
        <taxon>Acanthomorphata</taxon>
        <taxon>Eupercaria</taxon>
        <taxon>Perciformes</taxon>
        <taxon>Notothenioidei</taxon>
        <taxon>Channichthyidae</taxon>
        <taxon>Chaenocephalus</taxon>
    </lineage>
</organism>
<evidence type="ECO:0000313" key="1">
    <source>
        <dbReference type="EMBL" id="KAI4829319.1"/>
    </source>
</evidence>
<dbReference type="EMBL" id="CM043788">
    <property type="protein sequence ID" value="KAI4829319.1"/>
    <property type="molecule type" value="Genomic_DNA"/>
</dbReference>
<name>A0ACB9XS98_CHAAC</name>
<accession>A0ACB9XS98</accession>
<proteinExistence type="predicted"/>
<protein>
    <submittedName>
        <fullName evidence="1">Uncharacterized protein</fullName>
    </submittedName>
</protein>
<comment type="caution">
    <text evidence="1">The sequence shown here is derived from an EMBL/GenBank/DDBJ whole genome shotgun (WGS) entry which is preliminary data.</text>
</comment>
<sequence length="139" mass="15947">MRSVYICVLAVLWTLFSRMVWGLSGDVLSHRLIYSRELLLDINSLAASNPIPHFRRSSSTNALPGGMLPKNRRRKRGRRGGVQRRLRTNGLDNRRRLPPLPTILLSNVQSLRNKVDELEACAKFKRDYRNACLLAFTET</sequence>
<reference evidence="1" key="1">
    <citation type="submission" date="2022-05" db="EMBL/GenBank/DDBJ databases">
        <title>Chromosome-level genome of Chaenocephalus aceratus.</title>
        <authorList>
            <person name="Park H."/>
        </authorList>
    </citation>
    <scope>NUCLEOTIDE SEQUENCE</scope>
    <source>
        <strain evidence="1">KU_202001</strain>
    </source>
</reference>
<dbReference type="Proteomes" id="UP001057452">
    <property type="component" value="Chromosome 4"/>
</dbReference>
<evidence type="ECO:0000313" key="2">
    <source>
        <dbReference type="Proteomes" id="UP001057452"/>
    </source>
</evidence>
<keyword evidence="2" id="KW-1185">Reference proteome</keyword>
<gene>
    <name evidence="1" type="ORF">KUCAC02_023365</name>
</gene>